<comment type="caution">
    <text evidence="13">The sequence shown here is derived from an EMBL/GenBank/DDBJ whole genome shotgun (WGS) entry which is preliminary data.</text>
</comment>
<keyword evidence="7 12" id="KW-1133">Transmembrane helix</keyword>
<dbReference type="NCBIfam" id="TIGR00383">
    <property type="entry name" value="corA"/>
    <property type="match status" value="1"/>
</dbReference>
<comment type="similarity">
    <text evidence="2 12">Belongs to the CorA metal ion transporter (MIT) (TC 1.A.35) family.</text>
</comment>
<evidence type="ECO:0000256" key="10">
    <source>
        <dbReference type="ARBA" id="ARBA00034269"/>
    </source>
</evidence>
<keyword evidence="14" id="KW-1185">Reference proteome</keyword>
<reference evidence="13" key="1">
    <citation type="submission" date="2020-09" db="EMBL/GenBank/DDBJ databases">
        <title>Taishania pollutisoli gen. nov., sp. nov., Isolated from Tetrabromobisphenol A-Contaminated Soil.</title>
        <authorList>
            <person name="Chen Q."/>
        </authorList>
    </citation>
    <scope>NUCLEOTIDE SEQUENCE</scope>
    <source>
        <strain evidence="13">CZZ-1</strain>
    </source>
</reference>
<evidence type="ECO:0000256" key="3">
    <source>
        <dbReference type="ARBA" id="ARBA00022448"/>
    </source>
</evidence>
<dbReference type="GO" id="GO:0000287">
    <property type="term" value="F:magnesium ion binding"/>
    <property type="evidence" value="ECO:0007669"/>
    <property type="project" value="TreeGrafter"/>
</dbReference>
<evidence type="ECO:0000313" key="13">
    <source>
        <dbReference type="EMBL" id="MBC9813492.1"/>
    </source>
</evidence>
<dbReference type="SUPFAM" id="SSF143865">
    <property type="entry name" value="CorA soluble domain-like"/>
    <property type="match status" value="1"/>
</dbReference>
<dbReference type="FunFam" id="1.20.58.340:FF:000004">
    <property type="entry name" value="Magnesium transport protein CorA"/>
    <property type="match status" value="1"/>
</dbReference>
<keyword evidence="4 12" id="KW-1003">Cell membrane</keyword>
<dbReference type="Proteomes" id="UP000652681">
    <property type="component" value="Unassembled WGS sequence"/>
</dbReference>
<comment type="catalytic activity">
    <reaction evidence="10">
        <text>Mg(2+)(in) = Mg(2+)(out)</text>
        <dbReference type="Rhea" id="RHEA:29827"/>
        <dbReference type="ChEBI" id="CHEBI:18420"/>
    </reaction>
</comment>
<feature type="transmembrane region" description="Helical" evidence="12">
    <location>
        <begin position="276"/>
        <end position="296"/>
    </location>
</feature>
<keyword evidence="5 12" id="KW-0812">Transmembrane</keyword>
<evidence type="ECO:0000256" key="6">
    <source>
        <dbReference type="ARBA" id="ARBA00022842"/>
    </source>
</evidence>
<dbReference type="Gene3D" id="1.20.58.340">
    <property type="entry name" value="Magnesium transport protein CorA, transmembrane region"/>
    <property type="match status" value="2"/>
</dbReference>
<proteinExistence type="inferred from homology"/>
<keyword evidence="9 12" id="KW-0472">Membrane</keyword>
<dbReference type="GO" id="GO:0005886">
    <property type="term" value="C:plasma membrane"/>
    <property type="evidence" value="ECO:0007669"/>
    <property type="project" value="UniProtKB-SubCell"/>
</dbReference>
<dbReference type="GO" id="GO:0050897">
    <property type="term" value="F:cobalt ion binding"/>
    <property type="evidence" value="ECO:0007669"/>
    <property type="project" value="TreeGrafter"/>
</dbReference>
<comment type="subcellular location">
    <subcellularLocation>
        <location evidence="1">Cell membrane</location>
        <topology evidence="1">Multi-pass membrane protein</topology>
    </subcellularLocation>
    <subcellularLocation>
        <location evidence="12">Membrane</location>
        <topology evidence="12">Multi-pass membrane protein</topology>
    </subcellularLocation>
</comment>
<evidence type="ECO:0000256" key="1">
    <source>
        <dbReference type="ARBA" id="ARBA00004651"/>
    </source>
</evidence>
<organism evidence="13 14">
    <name type="scientific">Taishania pollutisoli</name>
    <dbReference type="NCBI Taxonomy" id="2766479"/>
    <lineage>
        <taxon>Bacteria</taxon>
        <taxon>Pseudomonadati</taxon>
        <taxon>Bacteroidota</taxon>
        <taxon>Flavobacteriia</taxon>
        <taxon>Flavobacteriales</taxon>
        <taxon>Crocinitomicaceae</taxon>
        <taxon>Taishania</taxon>
    </lineage>
</organism>
<name>A0A8J6TTR0_9FLAO</name>
<evidence type="ECO:0000256" key="4">
    <source>
        <dbReference type="ARBA" id="ARBA00022475"/>
    </source>
</evidence>
<keyword evidence="6 12" id="KW-0460">Magnesium</keyword>
<protein>
    <recommendedName>
        <fullName evidence="12">Magnesium transport protein CorA</fullName>
    </recommendedName>
</protein>
<evidence type="ECO:0000256" key="8">
    <source>
        <dbReference type="ARBA" id="ARBA00023065"/>
    </source>
</evidence>
<evidence type="ECO:0000256" key="2">
    <source>
        <dbReference type="ARBA" id="ARBA00009765"/>
    </source>
</evidence>
<dbReference type="SUPFAM" id="SSF144083">
    <property type="entry name" value="Magnesium transport protein CorA, transmembrane region"/>
    <property type="match status" value="1"/>
</dbReference>
<comment type="function">
    <text evidence="11">Mediates influx of magnesium ions. Alternates between open and closed states. Activated by low cytoplasmic Mg(2+) levels. Inactive when cytoplasmic Mg(2+) levels are high.</text>
</comment>
<dbReference type="InterPro" id="IPR004488">
    <property type="entry name" value="Mg/Co-transport_prot_CorA"/>
</dbReference>
<dbReference type="InterPro" id="IPR045861">
    <property type="entry name" value="CorA_cytoplasmic_dom"/>
</dbReference>
<dbReference type="GO" id="GO:0015087">
    <property type="term" value="F:cobalt ion transmembrane transporter activity"/>
    <property type="evidence" value="ECO:0007669"/>
    <property type="project" value="UniProtKB-UniRule"/>
</dbReference>
<evidence type="ECO:0000256" key="7">
    <source>
        <dbReference type="ARBA" id="ARBA00022989"/>
    </source>
</evidence>
<dbReference type="InterPro" id="IPR002523">
    <property type="entry name" value="MgTranspt_CorA/ZnTranspt_ZntB"/>
</dbReference>
<dbReference type="EMBL" id="JACVEL010000011">
    <property type="protein sequence ID" value="MBC9813492.1"/>
    <property type="molecule type" value="Genomic_DNA"/>
</dbReference>
<evidence type="ECO:0000256" key="9">
    <source>
        <dbReference type="ARBA" id="ARBA00023136"/>
    </source>
</evidence>
<evidence type="ECO:0000313" key="14">
    <source>
        <dbReference type="Proteomes" id="UP000652681"/>
    </source>
</evidence>
<dbReference type="GO" id="GO:0015095">
    <property type="term" value="F:magnesium ion transmembrane transporter activity"/>
    <property type="evidence" value="ECO:0007669"/>
    <property type="project" value="UniProtKB-UniRule"/>
</dbReference>
<gene>
    <name evidence="12 13" type="primary">corA</name>
    <name evidence="13" type="ORF">H9Y05_13525</name>
</gene>
<dbReference type="PANTHER" id="PTHR46494">
    <property type="entry name" value="CORA FAMILY METAL ION TRANSPORTER (EUROFUNG)"/>
    <property type="match status" value="1"/>
</dbReference>
<dbReference type="InterPro" id="IPR045863">
    <property type="entry name" value="CorA_TM1_TM2"/>
</dbReference>
<dbReference type="CDD" id="cd12828">
    <property type="entry name" value="TmCorA-like_1"/>
    <property type="match status" value="1"/>
</dbReference>
<evidence type="ECO:0000256" key="12">
    <source>
        <dbReference type="RuleBase" id="RU362010"/>
    </source>
</evidence>
<dbReference type="PANTHER" id="PTHR46494:SF1">
    <property type="entry name" value="CORA FAMILY METAL ION TRANSPORTER (EUROFUNG)"/>
    <property type="match status" value="1"/>
</dbReference>
<dbReference type="AlphaFoldDB" id="A0A8J6TTR0"/>
<sequence length="337" mass="39591">MIPSHGQIYQYNGTELTKEKFNTETFINEFSFQNLPQDQTTWVNFYVLDDLASVETFCKKENYDALVFHNIREKDNRPQFEDYEHYLFFSVRTAMPSSGGSILRIHQEQLSFILGKNFLISFQSKPSDYFSSVRDRLENKKGIIRDKGADFLLYRLLDAVIDNYFEVMDANSSTIEELDAKITKTTDPKMLTSIEFQKRKLMELRRIVMPLKEITIALENSESPLFKRSTKHYFTDLKQNCISIIEEIESNKNALEGLTNLYYAVQGQRMNEIMKVLTIVSTIFIPLTFLAGIYGMNFDNMPELRMKYGYFITWGVMIAITIALLFYFRKRGWLNRR</sequence>
<dbReference type="Gene3D" id="3.30.460.20">
    <property type="entry name" value="CorA soluble domain-like"/>
    <property type="match status" value="1"/>
</dbReference>
<feature type="transmembrane region" description="Helical" evidence="12">
    <location>
        <begin position="308"/>
        <end position="328"/>
    </location>
</feature>
<accession>A0A8J6TTR0</accession>
<dbReference type="Pfam" id="PF01544">
    <property type="entry name" value="CorA"/>
    <property type="match status" value="1"/>
</dbReference>
<dbReference type="RefSeq" id="WP_216714589.1">
    <property type="nucleotide sequence ID" value="NZ_JACVEL010000011.1"/>
</dbReference>
<evidence type="ECO:0000256" key="5">
    <source>
        <dbReference type="ARBA" id="ARBA00022692"/>
    </source>
</evidence>
<keyword evidence="8 12" id="KW-0406">Ion transport</keyword>
<evidence type="ECO:0000256" key="11">
    <source>
        <dbReference type="ARBA" id="ARBA00045497"/>
    </source>
</evidence>
<keyword evidence="3 12" id="KW-0813">Transport</keyword>